<feature type="domain" description="Alpha/beta hydrolase fold-3" evidence="1">
    <location>
        <begin position="13"/>
        <end position="97"/>
    </location>
</feature>
<reference evidence="2 3" key="1">
    <citation type="journal article" date="2016" name="Front. Microbiol.">
        <title>Genomic Resource of Rice Seed Associated Bacteria.</title>
        <authorList>
            <person name="Midha S."/>
            <person name="Bansal K."/>
            <person name="Sharma S."/>
            <person name="Kumar N."/>
            <person name="Patil P.P."/>
            <person name="Chaudhry V."/>
            <person name="Patil P.B."/>
        </authorList>
    </citation>
    <scope>NUCLEOTIDE SEQUENCE [LARGE SCALE GENOMIC DNA]</scope>
    <source>
        <strain evidence="2 3">NS184</strain>
    </source>
</reference>
<dbReference type="InterPro" id="IPR029058">
    <property type="entry name" value="AB_hydrolase_fold"/>
</dbReference>
<sequence length="122" mass="13332">MVDVTRTDRTSSIRRPAVSPLVQRFVWWAYCPDVARRREALASPQSDETLAAALPPTLILTAAHDTLAPEGAALAATLRTAGVHVEHREYPAAERDFIAGRDRDVVRDALDRTASFLVAPDA</sequence>
<organism evidence="2 3">
    <name type="scientific">Curtobacterium luteum</name>
    <dbReference type="NCBI Taxonomy" id="33881"/>
    <lineage>
        <taxon>Bacteria</taxon>
        <taxon>Bacillati</taxon>
        <taxon>Actinomycetota</taxon>
        <taxon>Actinomycetes</taxon>
        <taxon>Micrococcales</taxon>
        <taxon>Microbacteriaceae</taxon>
        <taxon>Curtobacterium</taxon>
    </lineage>
</organism>
<dbReference type="EMBL" id="LDQC01000008">
    <property type="protein sequence ID" value="KTR10729.1"/>
    <property type="molecule type" value="Genomic_DNA"/>
</dbReference>
<dbReference type="SUPFAM" id="SSF53474">
    <property type="entry name" value="alpha/beta-Hydrolases"/>
    <property type="match status" value="1"/>
</dbReference>
<name>A0A175S3J5_9MICO</name>
<dbReference type="PATRIC" id="fig|33881.3.peg.3139"/>
<evidence type="ECO:0000313" key="3">
    <source>
        <dbReference type="Proteomes" id="UP000078252"/>
    </source>
</evidence>
<dbReference type="GO" id="GO:0016787">
    <property type="term" value="F:hydrolase activity"/>
    <property type="evidence" value="ECO:0007669"/>
    <property type="project" value="InterPro"/>
</dbReference>
<comment type="caution">
    <text evidence="2">The sequence shown here is derived from an EMBL/GenBank/DDBJ whole genome shotgun (WGS) entry which is preliminary data.</text>
</comment>
<dbReference type="Proteomes" id="UP000078252">
    <property type="component" value="Unassembled WGS sequence"/>
</dbReference>
<evidence type="ECO:0000259" key="1">
    <source>
        <dbReference type="Pfam" id="PF07859"/>
    </source>
</evidence>
<dbReference type="Pfam" id="PF07859">
    <property type="entry name" value="Abhydrolase_3"/>
    <property type="match status" value="1"/>
</dbReference>
<evidence type="ECO:0000313" key="2">
    <source>
        <dbReference type="EMBL" id="KTR10729.1"/>
    </source>
</evidence>
<protein>
    <recommendedName>
        <fullName evidence="1">Alpha/beta hydrolase fold-3 domain-containing protein</fullName>
    </recommendedName>
</protein>
<dbReference type="Gene3D" id="3.40.50.1820">
    <property type="entry name" value="alpha/beta hydrolase"/>
    <property type="match status" value="1"/>
</dbReference>
<accession>A0A175S3J5</accession>
<dbReference type="STRING" id="33881.NS184_01315"/>
<dbReference type="InterPro" id="IPR013094">
    <property type="entry name" value="AB_hydrolase_3"/>
</dbReference>
<dbReference type="AlphaFoldDB" id="A0A175S3J5"/>
<gene>
    <name evidence="2" type="ORF">NS184_01315</name>
</gene>
<proteinExistence type="predicted"/>